<protein>
    <submittedName>
        <fullName evidence="5">Metallophosphoesterase</fullName>
    </submittedName>
</protein>
<dbReference type="Proteomes" id="UP000309215">
    <property type="component" value="Unassembled WGS sequence"/>
</dbReference>
<evidence type="ECO:0000256" key="1">
    <source>
        <dbReference type="ARBA" id="ARBA00022723"/>
    </source>
</evidence>
<organism evidence="5 6">
    <name type="scientific">Polyangium fumosum</name>
    <dbReference type="NCBI Taxonomy" id="889272"/>
    <lineage>
        <taxon>Bacteria</taxon>
        <taxon>Pseudomonadati</taxon>
        <taxon>Myxococcota</taxon>
        <taxon>Polyangia</taxon>
        <taxon>Polyangiales</taxon>
        <taxon>Polyangiaceae</taxon>
        <taxon>Polyangium</taxon>
    </lineage>
</organism>
<keyword evidence="6" id="KW-1185">Reference proteome</keyword>
<evidence type="ECO:0000256" key="2">
    <source>
        <dbReference type="ARBA" id="ARBA00022801"/>
    </source>
</evidence>
<dbReference type="GO" id="GO:0016020">
    <property type="term" value="C:membrane"/>
    <property type="evidence" value="ECO:0007669"/>
    <property type="project" value="GOC"/>
</dbReference>
<feature type="transmembrane region" description="Helical" evidence="3">
    <location>
        <begin position="75"/>
        <end position="102"/>
    </location>
</feature>
<dbReference type="SUPFAM" id="SSF56300">
    <property type="entry name" value="Metallo-dependent phosphatases"/>
    <property type="match status" value="1"/>
</dbReference>
<dbReference type="InterPro" id="IPR051158">
    <property type="entry name" value="Metallophosphoesterase_sf"/>
</dbReference>
<evidence type="ECO:0000256" key="3">
    <source>
        <dbReference type="SAM" id="Phobius"/>
    </source>
</evidence>
<dbReference type="InterPro" id="IPR029052">
    <property type="entry name" value="Metallo-depent_PP-like"/>
</dbReference>
<evidence type="ECO:0000313" key="5">
    <source>
        <dbReference type="EMBL" id="TKD12694.1"/>
    </source>
</evidence>
<reference evidence="5 6" key="1">
    <citation type="submission" date="2019-04" db="EMBL/GenBank/DDBJ databases">
        <authorList>
            <person name="Li Y."/>
            <person name="Wang J."/>
        </authorList>
    </citation>
    <scope>NUCLEOTIDE SEQUENCE [LARGE SCALE GENOMIC DNA]</scope>
    <source>
        <strain evidence="5 6">DSM 14668</strain>
    </source>
</reference>
<name>A0A4U1JJ09_9BACT</name>
<accession>A0A4U1JJ09</accession>
<dbReference type="GO" id="GO:0009245">
    <property type="term" value="P:lipid A biosynthetic process"/>
    <property type="evidence" value="ECO:0007669"/>
    <property type="project" value="TreeGrafter"/>
</dbReference>
<keyword evidence="1" id="KW-0479">Metal-binding</keyword>
<keyword evidence="2" id="KW-0378">Hydrolase</keyword>
<dbReference type="PANTHER" id="PTHR31302:SF31">
    <property type="entry name" value="PHOSPHODIESTERASE YAEI"/>
    <property type="match status" value="1"/>
</dbReference>
<dbReference type="RefSeq" id="WP_136927331.1">
    <property type="nucleotide sequence ID" value="NZ_SSMQ01000002.1"/>
</dbReference>
<evidence type="ECO:0000259" key="4">
    <source>
        <dbReference type="Pfam" id="PF00149"/>
    </source>
</evidence>
<dbReference type="Gene3D" id="3.60.21.10">
    <property type="match status" value="1"/>
</dbReference>
<dbReference type="PANTHER" id="PTHR31302">
    <property type="entry name" value="TRANSMEMBRANE PROTEIN WITH METALLOPHOSPHOESTERASE DOMAIN-RELATED"/>
    <property type="match status" value="1"/>
</dbReference>
<proteinExistence type="predicted"/>
<dbReference type="AlphaFoldDB" id="A0A4U1JJ09"/>
<gene>
    <name evidence="5" type="ORF">E8A74_02785</name>
</gene>
<dbReference type="Pfam" id="PF00149">
    <property type="entry name" value="Metallophos"/>
    <property type="match status" value="1"/>
</dbReference>
<dbReference type="OrthoDB" id="9780884at2"/>
<keyword evidence="3" id="KW-1133">Transmembrane helix</keyword>
<feature type="transmembrane region" description="Helical" evidence="3">
    <location>
        <begin position="114"/>
        <end position="132"/>
    </location>
</feature>
<dbReference type="CDD" id="cd07385">
    <property type="entry name" value="MPP_YkuE_C"/>
    <property type="match status" value="1"/>
</dbReference>
<comment type="caution">
    <text evidence="5">The sequence shown here is derived from an EMBL/GenBank/DDBJ whole genome shotgun (WGS) entry which is preliminary data.</text>
</comment>
<dbReference type="GO" id="GO:0046872">
    <property type="term" value="F:metal ion binding"/>
    <property type="evidence" value="ECO:0007669"/>
    <property type="project" value="UniProtKB-KW"/>
</dbReference>
<evidence type="ECO:0000313" key="6">
    <source>
        <dbReference type="Proteomes" id="UP000309215"/>
    </source>
</evidence>
<feature type="transmembrane region" description="Helical" evidence="3">
    <location>
        <begin position="36"/>
        <end position="54"/>
    </location>
</feature>
<dbReference type="GO" id="GO:0008758">
    <property type="term" value="F:UDP-2,3-diacylglucosamine hydrolase activity"/>
    <property type="evidence" value="ECO:0007669"/>
    <property type="project" value="TreeGrafter"/>
</dbReference>
<sequence length="382" mass="41819">MRRFWTVLFAVTIALHVTFAMATHAILARLDAPTPWLLTLVLCALLAFAFRGRIQLASADRPVPRLRRLLVEEPYYVHWCALVAALPLWLVSLALAMLASFVVPATHVPTSGSLAIVAYALGLALAGWGVFVRRRWVRVRTIDVPIRGLPPAFDGYRIAHLSDLHIGALCPREHADRWAETVRALDVDLVALTGDYVTSGNTFHGEVADLASSLKSRDGVLAVMGNHDYFGNGEALVGKLREAGVAVLRNERKAIERDGERLMIAGVDDTWSRRANVQRALDGHDHGAPIVVLAHDPQLFPDLSARGASLVLSGHTHWGQVAVPFLSTRYNLSARVYRYHADLYREGDAWLYVSPGLGTTGPPVRLGAAPEITVLRLEAKPA</sequence>
<keyword evidence="3" id="KW-0472">Membrane</keyword>
<keyword evidence="3" id="KW-0812">Transmembrane</keyword>
<dbReference type="EMBL" id="SSMQ01000002">
    <property type="protein sequence ID" value="TKD12694.1"/>
    <property type="molecule type" value="Genomic_DNA"/>
</dbReference>
<dbReference type="InterPro" id="IPR004843">
    <property type="entry name" value="Calcineurin-like_PHP"/>
</dbReference>
<feature type="domain" description="Calcineurin-like phosphoesterase" evidence="4">
    <location>
        <begin position="157"/>
        <end position="318"/>
    </location>
</feature>